<dbReference type="EMBL" id="RCZD01000002">
    <property type="protein sequence ID" value="TPG64055.1"/>
    <property type="molecule type" value="Genomic_DNA"/>
</dbReference>
<evidence type="ECO:0000256" key="2">
    <source>
        <dbReference type="ARBA" id="ARBA00022691"/>
    </source>
</evidence>
<dbReference type="Gene3D" id="3.40.50.150">
    <property type="entry name" value="Vaccinia Virus protein VP39"/>
    <property type="match status" value="1"/>
</dbReference>
<dbReference type="OrthoDB" id="9795085at2"/>
<keyword evidence="4" id="KW-0489">Methyltransferase</keyword>
<reference evidence="4 5" key="1">
    <citation type="journal article" date="2019" name="Environ. Microbiol.">
        <title>Species interactions and distinct microbial communities in high Arctic permafrost affected cryosols are associated with the CH4 and CO2 gas fluxes.</title>
        <authorList>
            <person name="Altshuler I."/>
            <person name="Hamel J."/>
            <person name="Turney S."/>
            <person name="Magnuson E."/>
            <person name="Levesque R."/>
            <person name="Greer C."/>
            <person name="Whyte L.G."/>
        </authorList>
    </citation>
    <scope>NUCLEOTIDE SEQUENCE [LARGE SCALE GENOMIC DNA]</scope>
    <source>
        <strain evidence="4 5">E4</strain>
    </source>
</reference>
<feature type="domain" description="Methyltransferase" evidence="3">
    <location>
        <begin position="149"/>
        <end position="244"/>
    </location>
</feature>
<evidence type="ECO:0000259" key="3">
    <source>
        <dbReference type="Pfam" id="PF13649"/>
    </source>
</evidence>
<dbReference type="RefSeq" id="WP_140470574.1">
    <property type="nucleotide sequence ID" value="NZ_RCZD01000002.1"/>
</dbReference>
<evidence type="ECO:0000313" key="5">
    <source>
        <dbReference type="Proteomes" id="UP000317663"/>
    </source>
</evidence>
<protein>
    <submittedName>
        <fullName evidence="4">Class I SAM-dependent methyltransferase</fullName>
    </submittedName>
</protein>
<dbReference type="CDD" id="cd02440">
    <property type="entry name" value="AdoMet_MTases"/>
    <property type="match status" value="1"/>
</dbReference>
<dbReference type="GO" id="GO:0008168">
    <property type="term" value="F:methyltransferase activity"/>
    <property type="evidence" value="ECO:0007669"/>
    <property type="project" value="UniProtKB-KW"/>
</dbReference>
<dbReference type="Pfam" id="PF13649">
    <property type="entry name" value="Methyltransf_25"/>
    <property type="match status" value="1"/>
</dbReference>
<dbReference type="InterPro" id="IPR029063">
    <property type="entry name" value="SAM-dependent_MTases_sf"/>
</dbReference>
<dbReference type="Proteomes" id="UP000317663">
    <property type="component" value="Unassembled WGS sequence"/>
</dbReference>
<accession>A0A502GQP7</accession>
<organism evidence="4 5">
    <name type="scientific">Ewingella americana</name>
    <dbReference type="NCBI Taxonomy" id="41202"/>
    <lineage>
        <taxon>Bacteria</taxon>
        <taxon>Pseudomonadati</taxon>
        <taxon>Pseudomonadota</taxon>
        <taxon>Gammaproteobacteria</taxon>
        <taxon>Enterobacterales</taxon>
        <taxon>Yersiniaceae</taxon>
        <taxon>Ewingella</taxon>
    </lineage>
</organism>
<gene>
    <name evidence="4" type="ORF">EAH77_04315</name>
</gene>
<dbReference type="GO" id="GO:0032259">
    <property type="term" value="P:methylation"/>
    <property type="evidence" value="ECO:0007669"/>
    <property type="project" value="UniProtKB-KW"/>
</dbReference>
<keyword evidence="2" id="KW-0949">S-adenosyl-L-methionine</keyword>
<evidence type="ECO:0000256" key="1">
    <source>
        <dbReference type="ARBA" id="ARBA00022679"/>
    </source>
</evidence>
<keyword evidence="5" id="KW-1185">Reference proteome</keyword>
<evidence type="ECO:0000313" key="4">
    <source>
        <dbReference type="EMBL" id="TPG64055.1"/>
    </source>
</evidence>
<sequence>MKITRSDVVSAYRIFLNREPESEQAISAWLDQDSVSEMRGVFLRSAEYREREQLGSTPSMSGLEPLMTSEIDSDIDRKILDKVFDKVQNVWTQLGEEDPLWAVLSLEKYRHANRKEALDDFYLTGSGDIDLIEKTLTRNGIILPEGQTVVELGCGVGRVTSHLSRNFSKVIGVDISKSMIDAAISHFNANNIANTSFKLLNKVDDYSHLPKCDLLFSLIVLQHSPPPVISAAVRGAIKSLNINGVALFQVPTYIPGYRFIASEYISSPAQDGHLHPSQSYEMHAIRQCDLLKIIYEEGGRVLEMYEDNKMGPHYPSATSNTLLVEKIRS</sequence>
<dbReference type="AlphaFoldDB" id="A0A502GQP7"/>
<comment type="caution">
    <text evidence="4">The sequence shown here is derived from an EMBL/GenBank/DDBJ whole genome shotgun (WGS) entry which is preliminary data.</text>
</comment>
<proteinExistence type="predicted"/>
<dbReference type="InterPro" id="IPR041698">
    <property type="entry name" value="Methyltransf_25"/>
</dbReference>
<name>A0A502GQP7_9GAMM</name>
<keyword evidence="1 4" id="KW-0808">Transferase</keyword>
<dbReference type="PANTHER" id="PTHR43861">
    <property type="entry name" value="TRANS-ACONITATE 2-METHYLTRANSFERASE-RELATED"/>
    <property type="match status" value="1"/>
</dbReference>
<dbReference type="SUPFAM" id="SSF53335">
    <property type="entry name" value="S-adenosyl-L-methionine-dependent methyltransferases"/>
    <property type="match status" value="1"/>
</dbReference>